<evidence type="ECO:0000259" key="2">
    <source>
        <dbReference type="Pfam" id="PF13391"/>
    </source>
</evidence>
<dbReference type="EMBL" id="LGUA01002406">
    <property type="protein sequence ID" value="OAX77517.1"/>
    <property type="molecule type" value="Genomic_DNA"/>
</dbReference>
<gene>
    <name evidence="3" type="ORF">ACJ72_08184</name>
</gene>
<dbReference type="Proteomes" id="UP000091918">
    <property type="component" value="Unassembled WGS sequence"/>
</dbReference>
<name>A0A1B7NLK9_9EURO</name>
<reference evidence="3 4" key="1">
    <citation type="submission" date="2015-07" db="EMBL/GenBank/DDBJ databases">
        <title>Emmonsia species relationships and genome sequence.</title>
        <authorList>
            <person name="Cuomo C.A."/>
            <person name="Schwartz I.S."/>
            <person name="Kenyon C."/>
            <person name="de Hoog G.S."/>
            <person name="Govender N.P."/>
            <person name="Botha A."/>
            <person name="Moreno L."/>
            <person name="de Vries M."/>
            <person name="Munoz J.F."/>
            <person name="Stielow J.B."/>
        </authorList>
    </citation>
    <scope>NUCLEOTIDE SEQUENCE [LARGE SCALE GENOMIC DNA]</scope>
    <source>
        <strain evidence="3 4">CBS 136260</strain>
    </source>
</reference>
<keyword evidence="4" id="KW-1185">Reference proteome</keyword>
<feature type="region of interest" description="Disordered" evidence="1">
    <location>
        <begin position="103"/>
        <end position="130"/>
    </location>
</feature>
<dbReference type="Pfam" id="PF13391">
    <property type="entry name" value="HNH_2"/>
    <property type="match status" value="1"/>
</dbReference>
<dbReference type="AlphaFoldDB" id="A0A1B7NLK9"/>
<evidence type="ECO:0000313" key="3">
    <source>
        <dbReference type="EMBL" id="OAX77517.1"/>
    </source>
</evidence>
<proteinExistence type="predicted"/>
<accession>A0A1B7NLK9</accession>
<dbReference type="InterPro" id="IPR003615">
    <property type="entry name" value="HNH_nuc"/>
</dbReference>
<evidence type="ECO:0000313" key="4">
    <source>
        <dbReference type="Proteomes" id="UP000091918"/>
    </source>
</evidence>
<evidence type="ECO:0000256" key="1">
    <source>
        <dbReference type="SAM" id="MobiDB-lite"/>
    </source>
</evidence>
<feature type="domain" description="HNH nuclease" evidence="2">
    <location>
        <begin position="153"/>
        <end position="235"/>
    </location>
</feature>
<protein>
    <recommendedName>
        <fullName evidence="2">HNH nuclease domain-containing protein</fullName>
    </recommendedName>
</protein>
<organism evidence="3 4">
    <name type="scientific">Emergomyces africanus</name>
    <dbReference type="NCBI Taxonomy" id="1955775"/>
    <lineage>
        <taxon>Eukaryota</taxon>
        <taxon>Fungi</taxon>
        <taxon>Dikarya</taxon>
        <taxon>Ascomycota</taxon>
        <taxon>Pezizomycotina</taxon>
        <taxon>Eurotiomycetes</taxon>
        <taxon>Eurotiomycetidae</taxon>
        <taxon>Onygenales</taxon>
        <taxon>Ajellomycetaceae</taxon>
        <taxon>Emergomyces</taxon>
    </lineage>
</organism>
<comment type="caution">
    <text evidence="3">The sequence shown here is derived from an EMBL/GenBank/DDBJ whole genome shotgun (WGS) entry which is preliminary data.</text>
</comment>
<sequence>MDLLFDDTEAEKAERTRLLNDLDTHAGYQPFSRELWACLRLADLDCLRRIVRDVTTSSDAGGLNLLVGINTRVQQSKLLPYWKQLSRTASGASSVAATSAVVSQIGSPGQPDLPDSSGTSSRPQKRQRIGEIGVQVRDKAQRDLCRQRDKNKCVITQSGEPIEVAHIFPFAMRNLQSLEARASLYNPWNTLRMFWTAEKVDRWFNAIHATTETPRNLFCLAPHTHAYQGKAYFALKYVESNEDLTKLTVMFMWLPHFDHPHQLRVHTDPVATPVVQFREDGVGGAVGLWNMSTKLPISTGDHIVLETSDPVNLPLPDVNLLELHWLLQRVVAMAGGAEPQDETYETDDDDEWGVLIDENSDVSSVSIPSKYTMPKSMVPDLQKVSEALRSDAKLSAYERA</sequence>
<dbReference type="OrthoDB" id="5416097at2759"/>